<proteinExistence type="predicted"/>
<evidence type="ECO:0000313" key="3">
    <source>
        <dbReference type="Proteomes" id="UP000585614"/>
    </source>
</evidence>
<dbReference type="EMBL" id="JACAGC010000018">
    <property type="protein sequence ID" value="KAF6302956.1"/>
    <property type="molecule type" value="Genomic_DNA"/>
</dbReference>
<dbReference type="Proteomes" id="UP000585614">
    <property type="component" value="Unassembled WGS sequence"/>
</dbReference>
<feature type="compositionally biased region" description="Basic and acidic residues" evidence="1">
    <location>
        <begin position="46"/>
        <end position="55"/>
    </location>
</feature>
<gene>
    <name evidence="2" type="ORF">mRhiFer1_008694</name>
</gene>
<dbReference type="AlphaFoldDB" id="A0A7J7TQ78"/>
<feature type="region of interest" description="Disordered" evidence="1">
    <location>
        <begin position="1"/>
        <end position="58"/>
    </location>
</feature>
<protein>
    <submittedName>
        <fullName evidence="2">Uncharacterized protein</fullName>
    </submittedName>
</protein>
<comment type="caution">
    <text evidence="2">The sequence shown here is derived from an EMBL/GenBank/DDBJ whole genome shotgun (WGS) entry which is preliminary data.</text>
</comment>
<sequence length="133" mass="14428">MADSGRLGPRTPGRWVYNGRAPLPAPRGRRSKARRATLSSALSCATDDRPRDNDIPHVSPSSWAGLAVFCDESSGQGVPFQRLREIQREVVGASRCDDHGHNGMSTILGVRKPDREFPTLLPTSRVPAGQSVL</sequence>
<accession>A0A7J7TQ78</accession>
<evidence type="ECO:0000256" key="1">
    <source>
        <dbReference type="SAM" id="MobiDB-lite"/>
    </source>
</evidence>
<name>A0A7J7TQ78_RHIFE</name>
<evidence type="ECO:0000313" key="2">
    <source>
        <dbReference type="EMBL" id="KAF6302956.1"/>
    </source>
</evidence>
<organism evidence="2 3">
    <name type="scientific">Rhinolophus ferrumequinum</name>
    <name type="common">Greater horseshoe bat</name>
    <dbReference type="NCBI Taxonomy" id="59479"/>
    <lineage>
        <taxon>Eukaryota</taxon>
        <taxon>Metazoa</taxon>
        <taxon>Chordata</taxon>
        <taxon>Craniata</taxon>
        <taxon>Vertebrata</taxon>
        <taxon>Euteleostomi</taxon>
        <taxon>Mammalia</taxon>
        <taxon>Eutheria</taxon>
        <taxon>Laurasiatheria</taxon>
        <taxon>Chiroptera</taxon>
        <taxon>Yinpterochiroptera</taxon>
        <taxon>Rhinolophoidea</taxon>
        <taxon>Rhinolophidae</taxon>
        <taxon>Rhinolophinae</taxon>
        <taxon>Rhinolophus</taxon>
    </lineage>
</organism>
<reference evidence="2 3" key="1">
    <citation type="journal article" date="2020" name="Nature">
        <title>Six reference-quality genomes reveal evolution of bat adaptations.</title>
        <authorList>
            <person name="Jebb D."/>
            <person name="Huang Z."/>
            <person name="Pippel M."/>
            <person name="Hughes G.M."/>
            <person name="Lavrichenko K."/>
            <person name="Devanna P."/>
            <person name="Winkler S."/>
            <person name="Jermiin L.S."/>
            <person name="Skirmuntt E.C."/>
            <person name="Katzourakis A."/>
            <person name="Burkitt-Gray L."/>
            <person name="Ray D.A."/>
            <person name="Sullivan K.A.M."/>
            <person name="Roscito J.G."/>
            <person name="Kirilenko B.M."/>
            <person name="Davalos L.M."/>
            <person name="Corthals A.P."/>
            <person name="Power M.L."/>
            <person name="Jones G."/>
            <person name="Ransome R.D."/>
            <person name="Dechmann D.K.N."/>
            <person name="Locatelli A.G."/>
            <person name="Puechmaille S.J."/>
            <person name="Fedrigo O."/>
            <person name="Jarvis E.D."/>
            <person name="Hiller M."/>
            <person name="Vernes S.C."/>
            <person name="Myers E.W."/>
            <person name="Teeling E.C."/>
        </authorList>
    </citation>
    <scope>NUCLEOTIDE SEQUENCE [LARGE SCALE GENOMIC DNA]</scope>
    <source>
        <strain evidence="2">MRhiFer1</strain>
        <tissue evidence="2">Lung</tissue>
    </source>
</reference>